<dbReference type="PANTHER" id="PTHR43872">
    <property type="entry name" value="MONOOXYGENASE, PUTATIVE (AFU_ORTHOLOGUE AFUA_8G02570)-RELATED"/>
    <property type="match status" value="1"/>
</dbReference>
<evidence type="ECO:0000256" key="4">
    <source>
        <dbReference type="ARBA" id="ARBA00022827"/>
    </source>
</evidence>
<dbReference type="GO" id="GO:0004499">
    <property type="term" value="F:N,N-dimethylaniline monooxygenase activity"/>
    <property type="evidence" value="ECO:0007669"/>
    <property type="project" value="InterPro"/>
</dbReference>
<evidence type="ECO:0000256" key="7">
    <source>
        <dbReference type="ARBA" id="ARBA00023033"/>
    </source>
</evidence>
<proteinExistence type="inferred from homology"/>
<dbReference type="Gene3D" id="3.50.50.60">
    <property type="entry name" value="FAD/NAD(P)-binding domain"/>
    <property type="match status" value="1"/>
</dbReference>
<dbReference type="RefSeq" id="WP_130415764.1">
    <property type="nucleotide sequence ID" value="NZ_SHKX01000017.1"/>
</dbReference>
<dbReference type="InterPro" id="IPR020946">
    <property type="entry name" value="Flavin_mOase-like"/>
</dbReference>
<organism evidence="8 9">
    <name type="scientific">Fluviicoccus keumensis</name>
    <dbReference type="NCBI Taxonomy" id="1435465"/>
    <lineage>
        <taxon>Bacteria</taxon>
        <taxon>Pseudomonadati</taxon>
        <taxon>Pseudomonadota</taxon>
        <taxon>Gammaproteobacteria</taxon>
        <taxon>Moraxellales</taxon>
        <taxon>Moraxellaceae</taxon>
        <taxon>Fluviicoccus</taxon>
    </lineage>
</organism>
<dbReference type="PANTHER" id="PTHR43872:SF1">
    <property type="entry name" value="MONOOXYGENASE, PUTATIVE (AFU_ORTHOLOGUE AFUA_8G02570)-RELATED"/>
    <property type="match status" value="1"/>
</dbReference>
<dbReference type="PRINTS" id="PR00411">
    <property type="entry name" value="PNDRDTASEI"/>
</dbReference>
<evidence type="ECO:0000256" key="3">
    <source>
        <dbReference type="ARBA" id="ARBA00022630"/>
    </source>
</evidence>
<sequence>MTNNHVDVLIVGAGISGISAAYHLQSKCPGKTYAILERRTAIGGTWDIFRYPGIRSDSDMFTLGYNFKPWTDPQIIADGPKIRDYVRQTAWENGIDRHIRFGRKVIRASWSSETALWTVETRVGNYDAGTEPKEGDATETYTCNFLMMCSGYYNYDKGYVPEFKDLPKYKGRFVLPQFWPKDLDYTDKRVVVVGSGATAITIVPAMTDKAAHVTMLQRSPTYVLSVPQKDLVSEAMRRMLPEMLVYRIGRTRNIALTAGMFKLSRSRPLAVRRMLLAQVRAQVGKSVDIKHFTPTYNPWDQRLCAVPNGDLFKALKAGKASVVTDHIDRFTAHGIRLKSGQELPADIVVCATGLELQLFGGAEFIVDGKPFQASQSLNYKGMMFSDLPNLSNTMGYTNASWTLKADLIAEYVCRLLKHMDKTSTKICVPRVNDTSIKRMPYLDMTSGYFQRAVDRLPRQGDKVPWRLFQNYALDMNMIRRGRVDDGAMLFSRPQVTADSRRAAIAS</sequence>
<keyword evidence="9" id="KW-1185">Reference proteome</keyword>
<dbReference type="AlphaFoldDB" id="A0A4V2G3E6"/>
<name>A0A4V2G3E6_9GAMM</name>
<dbReference type="GO" id="GO:0050661">
    <property type="term" value="F:NADP binding"/>
    <property type="evidence" value="ECO:0007669"/>
    <property type="project" value="InterPro"/>
</dbReference>
<dbReference type="OrthoDB" id="312624at2"/>
<keyword evidence="4" id="KW-0274">FAD</keyword>
<protein>
    <submittedName>
        <fullName evidence="8">Cation diffusion facilitator CzcD-associated flavoprotein CzcO</fullName>
    </submittedName>
</protein>
<dbReference type="Pfam" id="PF00743">
    <property type="entry name" value="FMO-like"/>
    <property type="match status" value="1"/>
</dbReference>
<gene>
    <name evidence="8" type="ORF">EV700_3258</name>
</gene>
<dbReference type="FunFam" id="3.50.50.60:FF:000228">
    <property type="entry name" value="FAD-containing monooxygenase EthA"/>
    <property type="match status" value="1"/>
</dbReference>
<dbReference type="EMBL" id="SHKX01000017">
    <property type="protein sequence ID" value="RZU36786.1"/>
    <property type="molecule type" value="Genomic_DNA"/>
</dbReference>
<comment type="caution">
    <text evidence="8">The sequence shown here is derived from an EMBL/GenBank/DDBJ whole genome shotgun (WGS) entry which is preliminary data.</text>
</comment>
<evidence type="ECO:0000256" key="1">
    <source>
        <dbReference type="ARBA" id="ARBA00001974"/>
    </source>
</evidence>
<comment type="similarity">
    <text evidence="2">Belongs to the FAD-binding monooxygenase family.</text>
</comment>
<dbReference type="InterPro" id="IPR051820">
    <property type="entry name" value="FAD-binding_MO"/>
</dbReference>
<dbReference type="SUPFAM" id="SSF51905">
    <property type="entry name" value="FAD/NAD(P)-binding domain"/>
    <property type="match status" value="1"/>
</dbReference>
<evidence type="ECO:0000313" key="9">
    <source>
        <dbReference type="Proteomes" id="UP000292423"/>
    </source>
</evidence>
<keyword evidence="5" id="KW-0521">NADP</keyword>
<keyword evidence="3" id="KW-0285">Flavoprotein</keyword>
<accession>A0A4V2G3E6</accession>
<evidence type="ECO:0000256" key="6">
    <source>
        <dbReference type="ARBA" id="ARBA00023002"/>
    </source>
</evidence>
<keyword evidence="7" id="KW-0503">Monooxygenase</keyword>
<evidence type="ECO:0000256" key="5">
    <source>
        <dbReference type="ARBA" id="ARBA00022857"/>
    </source>
</evidence>
<dbReference type="Pfam" id="PF13450">
    <property type="entry name" value="NAD_binding_8"/>
    <property type="match status" value="1"/>
</dbReference>
<evidence type="ECO:0000256" key="2">
    <source>
        <dbReference type="ARBA" id="ARBA00010139"/>
    </source>
</evidence>
<dbReference type="GO" id="GO:0050660">
    <property type="term" value="F:flavin adenine dinucleotide binding"/>
    <property type="evidence" value="ECO:0007669"/>
    <property type="project" value="InterPro"/>
</dbReference>
<keyword evidence="6" id="KW-0560">Oxidoreductase</keyword>
<dbReference type="Proteomes" id="UP000292423">
    <property type="component" value="Unassembled WGS sequence"/>
</dbReference>
<comment type="cofactor">
    <cofactor evidence="1">
        <name>FAD</name>
        <dbReference type="ChEBI" id="CHEBI:57692"/>
    </cofactor>
</comment>
<reference evidence="8 9" key="1">
    <citation type="submission" date="2019-02" db="EMBL/GenBank/DDBJ databases">
        <title>Genomic Encyclopedia of Type Strains, Phase IV (KMG-IV): sequencing the most valuable type-strain genomes for metagenomic binning, comparative biology and taxonomic classification.</title>
        <authorList>
            <person name="Goeker M."/>
        </authorList>
    </citation>
    <scope>NUCLEOTIDE SEQUENCE [LARGE SCALE GENOMIC DNA]</scope>
    <source>
        <strain evidence="8 9">DSM 105135</strain>
    </source>
</reference>
<evidence type="ECO:0000313" key="8">
    <source>
        <dbReference type="EMBL" id="RZU36786.1"/>
    </source>
</evidence>
<dbReference type="InterPro" id="IPR036188">
    <property type="entry name" value="FAD/NAD-bd_sf"/>
</dbReference>